<sequence>MKIELLIPEVLPEQLDDFLALLLSLMSEV</sequence>
<dbReference type="EMBL" id="FNJU01000029">
    <property type="protein sequence ID" value="SDP97421.1"/>
    <property type="molecule type" value="Genomic_DNA"/>
</dbReference>
<evidence type="ECO:0000313" key="2">
    <source>
        <dbReference type="Proteomes" id="UP000199159"/>
    </source>
</evidence>
<proteinExistence type="predicted"/>
<gene>
    <name evidence="1" type="ORF">SAMN05216565_1295</name>
</gene>
<protein>
    <submittedName>
        <fullName evidence="1">Uncharacterized protein</fullName>
    </submittedName>
</protein>
<name>A0A1H0X3A8_9BACI</name>
<keyword evidence="2" id="KW-1185">Reference proteome</keyword>
<reference evidence="2" key="1">
    <citation type="submission" date="2016-10" db="EMBL/GenBank/DDBJ databases">
        <authorList>
            <person name="Varghese N."/>
            <person name="Submissions S."/>
        </authorList>
    </citation>
    <scope>NUCLEOTIDE SEQUENCE [LARGE SCALE GENOMIC DNA]</scope>
    <source>
        <strain evidence="2">IBRC-M10078</strain>
    </source>
</reference>
<dbReference type="AlphaFoldDB" id="A0A1H0X3A8"/>
<evidence type="ECO:0000313" key="1">
    <source>
        <dbReference type="EMBL" id="SDP97421.1"/>
    </source>
</evidence>
<accession>A0A1H0X3A8</accession>
<dbReference type="Proteomes" id="UP000199159">
    <property type="component" value="Unassembled WGS sequence"/>
</dbReference>
<organism evidence="1 2">
    <name type="scientific">Litchfieldia salsa</name>
    <dbReference type="NCBI Taxonomy" id="930152"/>
    <lineage>
        <taxon>Bacteria</taxon>
        <taxon>Bacillati</taxon>
        <taxon>Bacillota</taxon>
        <taxon>Bacilli</taxon>
        <taxon>Bacillales</taxon>
        <taxon>Bacillaceae</taxon>
        <taxon>Litchfieldia</taxon>
    </lineage>
</organism>